<keyword evidence="6" id="KW-1185">Reference proteome</keyword>
<reference evidence="5" key="3">
    <citation type="submission" date="2025-09" db="UniProtKB">
        <authorList>
            <consortium name="Ensembl"/>
        </authorList>
    </citation>
    <scope>IDENTIFICATION</scope>
</reference>
<dbReference type="Pfam" id="PF13855">
    <property type="entry name" value="LRR_8"/>
    <property type="match status" value="2"/>
</dbReference>
<feature type="transmembrane region" description="Helical" evidence="3">
    <location>
        <begin position="639"/>
        <end position="664"/>
    </location>
</feature>
<sequence>MQLWPGAFSVLLIVVNYTWTRVSATPPINPKCKVVQKTAQYSGCELRSVPSELPEETEELFLNNNRIEFLINSSFAPYSYLKKLSCSGNRMTSLHSNVFSKNSQLHTLNLGNNLLYTHYKQTAQALSALTSLRNLDVSGNVLTEDMAALFVQNLTNLEILSLSHNILMRLDESVFSRLHSLRELNLERNLLYEIEEDAFHGLANLQVLNIAFNQLPCIVDFHLTSVVHLNLSHNAIEWFLSSQNQEEAFQLETLDLSVNRLLFFPLLPHHSHIKNLLLSGNQLAFRETTENGSSSKSSSMLQFVFLNGTVINISSTYLWEETLQRDISSLNVLDMTYNCLTHLPKGFIKKMTALTGLLLGHNTLESLDFIPSEIPVSLQDLDLSDNDLSNLKQSFPDLPPHLQVFNLSLNGLQHFPRQIFSGLSKIKLVDLSFNHLGICSFNDKNSTNCVAWNDINSLQFLYLRGCDLKEIPTNAFSGSPIAHLELSDNQGILLPKSSLQGLSQTLVYLGLRNTSFTDVDFSVFQKLKFLDISVNCLTQIPNSVLRIHLSQLNLRDNKLTAIDLTQTKVLSRKVNAVLLGGNPFNCCSLDWWHFLQRQNSTCILDRTDVKCIHSTLNQGDIHVDLFLSSHCNKRDGESIWLYVLLFLPICLTFVCAGVVFILSFNPRLLPRFIKRRCRSSVPY</sequence>
<feature type="signal peptide" evidence="4">
    <location>
        <begin position="1"/>
        <end position="24"/>
    </location>
</feature>
<evidence type="ECO:0000256" key="2">
    <source>
        <dbReference type="ARBA" id="ARBA00022737"/>
    </source>
</evidence>
<dbReference type="InterPro" id="IPR032675">
    <property type="entry name" value="LRR_dom_sf"/>
</dbReference>
<proteinExistence type="predicted"/>
<accession>A0A8C4S457</accession>
<dbReference type="PANTHER" id="PTHR24369:SF213">
    <property type="entry name" value="INSULIN LIKE GROWTH FACTOR BINDING PROTEIN ACID LABILE SUBUNIT"/>
    <property type="match status" value="1"/>
</dbReference>
<keyword evidence="3" id="KW-0812">Transmembrane</keyword>
<dbReference type="Gene3D" id="3.80.10.10">
    <property type="entry name" value="Ribonuclease Inhibitor"/>
    <property type="match status" value="4"/>
</dbReference>
<keyword evidence="1" id="KW-0433">Leucine-rich repeat</keyword>
<dbReference type="PANTHER" id="PTHR24369">
    <property type="entry name" value="ANTIGEN BSP, PUTATIVE-RELATED"/>
    <property type="match status" value="1"/>
</dbReference>
<evidence type="ECO:0000313" key="5">
    <source>
        <dbReference type="Ensembl" id="ENSECRP00000011017.1"/>
    </source>
</evidence>
<keyword evidence="2" id="KW-0677">Repeat</keyword>
<reference evidence="5" key="1">
    <citation type="submission" date="2021-06" db="EMBL/GenBank/DDBJ databases">
        <authorList>
            <consortium name="Wellcome Sanger Institute Data Sharing"/>
        </authorList>
    </citation>
    <scope>NUCLEOTIDE SEQUENCE [LARGE SCALE GENOMIC DNA]</scope>
</reference>
<organism evidence="5 6">
    <name type="scientific">Erpetoichthys calabaricus</name>
    <name type="common">Rope fish</name>
    <name type="synonym">Calamoichthys calabaricus</name>
    <dbReference type="NCBI Taxonomy" id="27687"/>
    <lineage>
        <taxon>Eukaryota</taxon>
        <taxon>Metazoa</taxon>
        <taxon>Chordata</taxon>
        <taxon>Craniata</taxon>
        <taxon>Vertebrata</taxon>
        <taxon>Euteleostomi</taxon>
        <taxon>Actinopterygii</taxon>
        <taxon>Polypteriformes</taxon>
        <taxon>Polypteridae</taxon>
        <taxon>Erpetoichthys</taxon>
    </lineage>
</organism>
<dbReference type="InterPro" id="IPR026906">
    <property type="entry name" value="LRR_5"/>
</dbReference>
<dbReference type="InterPro" id="IPR001611">
    <property type="entry name" value="Leu-rich_rpt"/>
</dbReference>
<dbReference type="SUPFAM" id="SSF52058">
    <property type="entry name" value="L domain-like"/>
    <property type="match status" value="2"/>
</dbReference>
<keyword evidence="3" id="KW-1133">Transmembrane helix</keyword>
<evidence type="ECO:0000313" key="6">
    <source>
        <dbReference type="Proteomes" id="UP000694620"/>
    </source>
</evidence>
<keyword evidence="4" id="KW-0732">Signal</keyword>
<dbReference type="Proteomes" id="UP000694620">
    <property type="component" value="Chromosome 2"/>
</dbReference>
<dbReference type="InterPro" id="IPR003591">
    <property type="entry name" value="Leu-rich_rpt_typical-subtyp"/>
</dbReference>
<dbReference type="OrthoDB" id="676979at2759"/>
<dbReference type="Pfam" id="PF13306">
    <property type="entry name" value="LRR_5"/>
    <property type="match status" value="1"/>
</dbReference>
<dbReference type="Ensembl" id="ENSECRT00000011196.1">
    <property type="protein sequence ID" value="ENSECRP00000011017.1"/>
    <property type="gene ID" value="ENSECRG00000007327.1"/>
</dbReference>
<feature type="chain" id="PRO_5034640115" evidence="4">
    <location>
        <begin position="25"/>
        <end position="683"/>
    </location>
</feature>
<evidence type="ECO:0000256" key="1">
    <source>
        <dbReference type="ARBA" id="ARBA00022614"/>
    </source>
</evidence>
<evidence type="ECO:0000256" key="4">
    <source>
        <dbReference type="SAM" id="SignalP"/>
    </source>
</evidence>
<dbReference type="SMART" id="SM00369">
    <property type="entry name" value="LRR_TYP"/>
    <property type="match status" value="11"/>
</dbReference>
<dbReference type="AlphaFoldDB" id="A0A8C4S457"/>
<dbReference type="GO" id="GO:0005886">
    <property type="term" value="C:plasma membrane"/>
    <property type="evidence" value="ECO:0007669"/>
    <property type="project" value="TreeGrafter"/>
</dbReference>
<dbReference type="PROSITE" id="PS51450">
    <property type="entry name" value="LRR"/>
    <property type="match status" value="3"/>
</dbReference>
<evidence type="ECO:0000256" key="3">
    <source>
        <dbReference type="SAM" id="Phobius"/>
    </source>
</evidence>
<dbReference type="InterPro" id="IPR050541">
    <property type="entry name" value="LRR_TM_domain-containing"/>
</dbReference>
<gene>
    <name evidence="5" type="primary">NRROS</name>
    <name evidence="5" type="synonym">LOC114646536</name>
</gene>
<keyword evidence="3" id="KW-0472">Membrane</keyword>
<protein>
    <submittedName>
        <fullName evidence="5">Negative regulator of reactive oxygen species</fullName>
    </submittedName>
</protein>
<name>A0A8C4S457_ERPCA</name>
<dbReference type="GeneTree" id="ENSGT00940000157975"/>
<reference evidence="5" key="2">
    <citation type="submission" date="2025-08" db="UniProtKB">
        <authorList>
            <consortium name="Ensembl"/>
        </authorList>
    </citation>
    <scope>IDENTIFICATION</scope>
</reference>